<sequence length="121" mass="13148">MTKVSEYHSQGYNCAESIVKAFNDENNTNIPVSVATPFGGGMAVGGTCGAITGALIALGSLKGREEATDANNSRMYTRDLVSRVKEKYGTLECIELKRKGITCREIIEYAYSILKESVEEI</sequence>
<reference evidence="1 2" key="1">
    <citation type="submission" date="2014-01" db="EMBL/GenBank/DDBJ databases">
        <title>Plasmidome dynamics in the species complex Clostridium novyi sensu lato converts strains of independent lineages into distinctly different pathogens.</title>
        <authorList>
            <person name="Skarin H."/>
            <person name="Segerman B."/>
        </authorList>
    </citation>
    <scope>NUCLEOTIDE SEQUENCE [LARGE SCALE GENOMIC DNA]</scope>
    <source>
        <strain evidence="1 2">4570</strain>
    </source>
</reference>
<accession>A0AA89CU83</accession>
<dbReference type="RefSeq" id="WP_039227232.1">
    <property type="nucleotide sequence ID" value="NZ_JDRX01000030.1"/>
</dbReference>
<dbReference type="InterPro" id="IPR036280">
    <property type="entry name" value="Multihaem_cyt_sf"/>
</dbReference>
<gene>
    <name evidence="1" type="ORF">Z969_09580</name>
</gene>
<dbReference type="NCBIfam" id="TIGR01909">
    <property type="entry name" value="C_GCAxxG_C_C"/>
    <property type="match status" value="1"/>
</dbReference>
<comment type="caution">
    <text evidence="1">The sequence shown here is derived from an EMBL/GenBank/DDBJ whole genome shotgun (WGS) entry which is preliminary data.</text>
</comment>
<organism evidence="1 2">
    <name type="scientific">Clostridium novyi A str. 4570</name>
    <dbReference type="NCBI Taxonomy" id="1444290"/>
    <lineage>
        <taxon>Bacteria</taxon>
        <taxon>Bacillati</taxon>
        <taxon>Bacillota</taxon>
        <taxon>Clostridia</taxon>
        <taxon>Eubacteriales</taxon>
        <taxon>Clostridiaceae</taxon>
        <taxon>Clostridium</taxon>
    </lineage>
</organism>
<dbReference type="Pfam" id="PF09719">
    <property type="entry name" value="C_GCAxxG_C_C"/>
    <property type="match status" value="1"/>
</dbReference>
<dbReference type="InterPro" id="IPR010181">
    <property type="entry name" value="CGCAxxGCC_motif"/>
</dbReference>
<name>A0AA89CU83_CLONO</name>
<proteinExistence type="predicted"/>
<dbReference type="EMBL" id="JDRX01000030">
    <property type="protein sequence ID" value="KGN00759.1"/>
    <property type="molecule type" value="Genomic_DNA"/>
</dbReference>
<protein>
    <submittedName>
        <fullName evidence="1">Oxidoreductase</fullName>
    </submittedName>
</protein>
<dbReference type="SUPFAM" id="SSF48695">
    <property type="entry name" value="Multiheme cytochromes"/>
    <property type="match status" value="1"/>
</dbReference>
<evidence type="ECO:0000313" key="1">
    <source>
        <dbReference type="EMBL" id="KGN00759.1"/>
    </source>
</evidence>
<dbReference type="AlphaFoldDB" id="A0AA89CU83"/>
<evidence type="ECO:0000313" key="2">
    <source>
        <dbReference type="Proteomes" id="UP000030016"/>
    </source>
</evidence>
<dbReference type="Proteomes" id="UP000030016">
    <property type="component" value="Unassembled WGS sequence"/>
</dbReference>